<feature type="binding site" evidence="3">
    <location>
        <position position="432"/>
    </location>
    <ligand>
        <name>L-glutamate</name>
        <dbReference type="ChEBI" id="CHEBI:29985"/>
    </ligand>
</feature>
<dbReference type="eggNOG" id="KOG2410">
    <property type="taxonomic scope" value="Eukaryota"/>
</dbReference>
<dbReference type="EMBL" id="DS985250">
    <property type="protein sequence ID" value="EDV22223.1"/>
    <property type="molecule type" value="Genomic_DNA"/>
</dbReference>
<keyword evidence="4" id="KW-0812">Transmembrane</keyword>
<dbReference type="OrthoDB" id="1081007at2759"/>
<accession>B3S594</accession>
<protein>
    <recommendedName>
        <fullName evidence="7">Gamma-glutamyltransferase</fullName>
    </recommendedName>
</protein>
<dbReference type="AlphaFoldDB" id="B3S594"/>
<dbReference type="FunFam" id="3.60.20.40:FF:000001">
    <property type="entry name" value="Gamma-glutamyltranspeptidase 1"/>
    <property type="match status" value="1"/>
</dbReference>
<dbReference type="InParanoid" id="B3S594"/>
<dbReference type="SUPFAM" id="SSF56235">
    <property type="entry name" value="N-terminal nucleophile aminohydrolases (Ntn hydrolases)"/>
    <property type="match status" value="1"/>
</dbReference>
<dbReference type="FunCoup" id="B3S594">
    <property type="interactions" value="96"/>
</dbReference>
<dbReference type="PANTHER" id="PTHR11686:SF9">
    <property type="entry name" value="RE13973P"/>
    <property type="match status" value="1"/>
</dbReference>
<dbReference type="PhylomeDB" id="B3S594"/>
<evidence type="ECO:0000256" key="1">
    <source>
        <dbReference type="ARBA" id="ARBA00084097"/>
    </source>
</evidence>
<dbReference type="Gene3D" id="3.60.20.40">
    <property type="match status" value="1"/>
</dbReference>
<dbReference type="InterPro" id="IPR043137">
    <property type="entry name" value="GGT_ssub_C"/>
</dbReference>
<feature type="binding site" evidence="3">
    <location>
        <begin position="408"/>
        <end position="410"/>
    </location>
    <ligand>
        <name>L-glutamate</name>
        <dbReference type="ChEBI" id="CHEBI:29985"/>
    </ligand>
</feature>
<dbReference type="FunFam" id="1.10.246.130:FF:000002">
    <property type="entry name" value="glutathione hydrolase 1 proenzyme"/>
    <property type="match status" value="1"/>
</dbReference>
<keyword evidence="1" id="KW-0800">Toxin</keyword>
<evidence type="ECO:0008006" key="7">
    <source>
        <dbReference type="Google" id="ProtNLM"/>
    </source>
</evidence>
<gene>
    <name evidence="5" type="ORF">TRIADDRAFT_59244</name>
</gene>
<dbReference type="KEGG" id="tad:TRIADDRAFT_59244"/>
<feature type="binding site" evidence="3">
    <location>
        <position position="111"/>
    </location>
    <ligand>
        <name>L-glutamate</name>
        <dbReference type="ChEBI" id="CHEBI:29985"/>
    </ligand>
</feature>
<evidence type="ECO:0000256" key="3">
    <source>
        <dbReference type="PIRSR" id="PIRSR600101-2"/>
    </source>
</evidence>
<dbReference type="PANTHER" id="PTHR11686">
    <property type="entry name" value="GAMMA GLUTAMYL TRANSPEPTIDASE"/>
    <property type="match status" value="1"/>
</dbReference>
<dbReference type="HOGENOM" id="CLU_014813_4_1_1"/>
<dbReference type="OMA" id="DMREYTA"/>
<dbReference type="GeneID" id="6756466"/>
<keyword evidence="6" id="KW-1185">Reference proteome</keyword>
<feature type="transmembrane region" description="Helical" evidence="4">
    <location>
        <begin position="9"/>
        <end position="30"/>
    </location>
</feature>
<dbReference type="InterPro" id="IPR043138">
    <property type="entry name" value="GGT_lsub"/>
</dbReference>
<keyword evidence="1" id="KW-1199">Hemostasis impairing toxin</keyword>
<feature type="active site" description="Nucleophile" evidence="2">
    <location>
        <position position="390"/>
    </location>
</feature>
<organism evidence="5 6">
    <name type="scientific">Trichoplax adhaerens</name>
    <name type="common">Trichoplax reptans</name>
    <dbReference type="NCBI Taxonomy" id="10228"/>
    <lineage>
        <taxon>Eukaryota</taxon>
        <taxon>Metazoa</taxon>
        <taxon>Placozoa</taxon>
        <taxon>Uniplacotomia</taxon>
        <taxon>Trichoplacea</taxon>
        <taxon>Trichoplacidae</taxon>
        <taxon>Trichoplax</taxon>
    </lineage>
</organism>
<keyword evidence="1" id="KW-1202">Platelet aggregation activating toxin</keyword>
<proteinExistence type="predicted"/>
<evidence type="ECO:0000313" key="6">
    <source>
        <dbReference type="Proteomes" id="UP000009022"/>
    </source>
</evidence>
<dbReference type="Proteomes" id="UP000009022">
    <property type="component" value="Unassembled WGS sequence"/>
</dbReference>
<dbReference type="Pfam" id="PF01019">
    <property type="entry name" value="G_glu_transpept"/>
    <property type="match status" value="1"/>
</dbReference>
<evidence type="ECO:0000256" key="2">
    <source>
        <dbReference type="PIRSR" id="PIRSR600101-1"/>
    </source>
</evidence>
<evidence type="ECO:0000313" key="5">
    <source>
        <dbReference type="EMBL" id="EDV22223.1"/>
    </source>
</evidence>
<dbReference type="InterPro" id="IPR000101">
    <property type="entry name" value="GGT_peptidase"/>
</dbReference>
<evidence type="ECO:0000256" key="4">
    <source>
        <dbReference type="SAM" id="Phobius"/>
    </source>
</evidence>
<reference evidence="5 6" key="1">
    <citation type="journal article" date="2008" name="Nature">
        <title>The Trichoplax genome and the nature of placozoans.</title>
        <authorList>
            <person name="Srivastava M."/>
            <person name="Begovic E."/>
            <person name="Chapman J."/>
            <person name="Putnam N.H."/>
            <person name="Hellsten U."/>
            <person name="Kawashima T."/>
            <person name="Kuo A."/>
            <person name="Mitros T."/>
            <person name="Salamov A."/>
            <person name="Carpenter M.L."/>
            <person name="Signorovitch A.Y."/>
            <person name="Moreno M.A."/>
            <person name="Kamm K."/>
            <person name="Grimwood J."/>
            <person name="Schmutz J."/>
            <person name="Shapiro H."/>
            <person name="Grigoriev I.V."/>
            <person name="Buss L.W."/>
            <person name="Schierwater B."/>
            <person name="Dellaporta S.L."/>
            <person name="Rokhsar D.S."/>
        </authorList>
    </citation>
    <scope>NUCLEOTIDE SEQUENCE [LARGE SCALE GENOMIC DNA]</scope>
    <source>
        <strain evidence="5 6">Grell-BS-1999</strain>
    </source>
</reference>
<dbReference type="GO" id="GO:0036374">
    <property type="term" value="F:glutathione hydrolase activity"/>
    <property type="evidence" value="ECO:0000318"/>
    <property type="project" value="GO_Central"/>
</dbReference>
<dbReference type="NCBIfam" id="TIGR00066">
    <property type="entry name" value="g_glut_trans"/>
    <property type="match status" value="1"/>
</dbReference>
<feature type="binding site" evidence="3">
    <location>
        <position position="483"/>
    </location>
    <ligand>
        <name>L-glutamate</name>
        <dbReference type="ChEBI" id="CHEBI:29985"/>
    </ligand>
</feature>
<dbReference type="Gene3D" id="1.10.246.130">
    <property type="match status" value="1"/>
</dbReference>
<keyword evidence="4" id="KW-1133">Transmembrane helix</keyword>
<keyword evidence="4" id="KW-0472">Membrane</keyword>
<sequence length="583" mass="62116">MALSQSTRIAFLIVFAGALVAGIIGLIIAVTGSARTPPPKYFSEGAVAADSPYCSVVGRNMLIKGGTAVDAAIATMICSGTVNLHSTGIGGGGFLVVYTKKTKMAKAYNFRETAPAMASENMFVGDNSKSSLGGLSVGIPGEVRGMHAAWKMHGKLPWKALFEPSIRLAEDGFKVSTPISAAINISSTQKAMQQDVGKGLKELLQPNGTNLQIGDTMRRPALARTLRIIANEGAEAFYTGSLAPKIVNDIRSAGGIITAADLANYKVSVTDPIKLKIGNLTMYSLPPPSSGIVLGQILSILEGYKFTNASVANEEATVLTYHRIIEAFKFAYSSRSYLGDPKFIDIKSKIAEMLNPTFNANLRRKINDNRSFLPSYYGGNFLSATKNAGTSHMSVLAPNGDAVSVTSTVNLYFGSKVRSSTTGIIYNNEMDDFSTPGLVNAFGLRPSPANFIKPGKRPLSSMSPSIFVDNMGMVKFISGASGGSRITTATALVTMNHLWFHKALPEATKTPRFHNQVYPNVTLVERDFPQNLIDGLAKRGNACAKSGSGAVVQSISQLKAMMISAFSDLRKHSKAAGFFPSYP</sequence>
<name>B3S594_TRIAD</name>
<dbReference type="GO" id="GO:0005886">
    <property type="term" value="C:plasma membrane"/>
    <property type="evidence" value="ECO:0000318"/>
    <property type="project" value="GO_Central"/>
</dbReference>
<dbReference type="CTD" id="6756466"/>
<dbReference type="InterPro" id="IPR029055">
    <property type="entry name" value="Ntn_hydrolases_N"/>
</dbReference>
<dbReference type="PRINTS" id="PR01210">
    <property type="entry name" value="GGTRANSPTASE"/>
</dbReference>
<dbReference type="STRING" id="10228.B3S594"/>
<feature type="binding site" evidence="3">
    <location>
        <begin position="460"/>
        <end position="461"/>
    </location>
    <ligand>
        <name>L-glutamate</name>
        <dbReference type="ChEBI" id="CHEBI:29985"/>
    </ligand>
</feature>
<dbReference type="RefSeq" id="XP_002115378.1">
    <property type="nucleotide sequence ID" value="XM_002115342.1"/>
</dbReference>
<dbReference type="GO" id="GO:0006751">
    <property type="term" value="P:glutathione catabolic process"/>
    <property type="evidence" value="ECO:0000318"/>
    <property type="project" value="GO_Central"/>
</dbReference>